<dbReference type="Pfam" id="PF01520">
    <property type="entry name" value="Amidase_3"/>
    <property type="match status" value="1"/>
</dbReference>
<gene>
    <name evidence="5" type="ORF">GCM10011611_34960</name>
</gene>
<dbReference type="GO" id="GO:0030288">
    <property type="term" value="C:outer membrane-bounded periplasmic space"/>
    <property type="evidence" value="ECO:0007669"/>
    <property type="project" value="TreeGrafter"/>
</dbReference>
<evidence type="ECO:0000313" key="5">
    <source>
        <dbReference type="EMBL" id="GGF25922.1"/>
    </source>
</evidence>
<comment type="caution">
    <text evidence="5">The sequence shown here is derived from an EMBL/GenBank/DDBJ whole genome shotgun (WGS) entry which is preliminary data.</text>
</comment>
<dbReference type="PANTHER" id="PTHR30404">
    <property type="entry name" value="N-ACETYLMURAMOYL-L-ALANINE AMIDASE"/>
    <property type="match status" value="1"/>
</dbReference>
<protein>
    <recommendedName>
        <fullName evidence="2">N-acetylmuramoyl-L-alanine amidase</fullName>
        <ecNumber evidence="2">3.5.1.28</ecNumber>
    </recommendedName>
</protein>
<dbReference type="SUPFAM" id="SSF53187">
    <property type="entry name" value="Zn-dependent exopeptidases"/>
    <property type="match status" value="1"/>
</dbReference>
<dbReference type="InterPro" id="IPR050695">
    <property type="entry name" value="N-acetylmuramoyl_amidase_3"/>
</dbReference>
<dbReference type="SMART" id="SM00646">
    <property type="entry name" value="Ami_3"/>
    <property type="match status" value="1"/>
</dbReference>
<feature type="domain" description="MurNAc-LAA" evidence="4">
    <location>
        <begin position="109"/>
        <end position="263"/>
    </location>
</feature>
<evidence type="ECO:0000259" key="4">
    <source>
        <dbReference type="SMART" id="SM00646"/>
    </source>
</evidence>
<dbReference type="RefSeq" id="WP_189048052.1">
    <property type="nucleotide sequence ID" value="NZ_BMJQ01000009.1"/>
</dbReference>
<sequence>MSNEAIGRRELLRVAGVMGLGAFSLALTPEALAQTQARVAKAPVQRRTVVIDAGHGGVDPGCIGYSGTYEKYVAFDTAQAIARLLEATGRYHPVLTRTRDEFIPLHERVVRARAANGDLFLSIHADSIPDHSMRGASVFTLSEKASDAAAAALAAKENHSDVIGGVSMAGQTPEVSSILLDLARRQTNNLSIGLARELVTKLGSEVRMLEHSHRAAGFAVLKAPDIPSALVELGCLSNRDEDKLLRTAAYRRKLADGIVGSVDAYFTHVVRV</sequence>
<dbReference type="CDD" id="cd02696">
    <property type="entry name" value="MurNAc-LAA"/>
    <property type="match status" value="1"/>
</dbReference>
<keyword evidence="3" id="KW-0378">Hydrolase</keyword>
<reference evidence="5" key="1">
    <citation type="journal article" date="2014" name="Int. J. Syst. Evol. Microbiol.">
        <title>Complete genome sequence of Corynebacterium casei LMG S-19264T (=DSM 44701T), isolated from a smear-ripened cheese.</title>
        <authorList>
            <consortium name="US DOE Joint Genome Institute (JGI-PGF)"/>
            <person name="Walter F."/>
            <person name="Albersmeier A."/>
            <person name="Kalinowski J."/>
            <person name="Ruckert C."/>
        </authorList>
    </citation>
    <scope>NUCLEOTIDE SEQUENCE</scope>
    <source>
        <strain evidence="5">CGMCC 1.15725</strain>
    </source>
</reference>
<dbReference type="InterPro" id="IPR006311">
    <property type="entry name" value="TAT_signal"/>
</dbReference>
<dbReference type="InterPro" id="IPR002508">
    <property type="entry name" value="MurNAc-LAA_cat"/>
</dbReference>
<dbReference type="PANTHER" id="PTHR30404:SF0">
    <property type="entry name" value="N-ACETYLMURAMOYL-L-ALANINE AMIDASE AMIC"/>
    <property type="match status" value="1"/>
</dbReference>
<evidence type="ECO:0000256" key="2">
    <source>
        <dbReference type="ARBA" id="ARBA00011901"/>
    </source>
</evidence>
<dbReference type="PROSITE" id="PS51318">
    <property type="entry name" value="TAT"/>
    <property type="match status" value="1"/>
</dbReference>
<proteinExistence type="predicted"/>
<dbReference type="GO" id="GO:0009253">
    <property type="term" value="P:peptidoglycan catabolic process"/>
    <property type="evidence" value="ECO:0007669"/>
    <property type="project" value="InterPro"/>
</dbReference>
<dbReference type="EC" id="3.5.1.28" evidence="2"/>
<evidence type="ECO:0000256" key="1">
    <source>
        <dbReference type="ARBA" id="ARBA00001561"/>
    </source>
</evidence>
<reference evidence="5" key="2">
    <citation type="submission" date="2020-09" db="EMBL/GenBank/DDBJ databases">
        <authorList>
            <person name="Sun Q."/>
            <person name="Zhou Y."/>
        </authorList>
    </citation>
    <scope>NUCLEOTIDE SEQUENCE</scope>
    <source>
        <strain evidence="5">CGMCC 1.15725</strain>
    </source>
</reference>
<accession>A0A8J3E612</accession>
<dbReference type="Proteomes" id="UP000646365">
    <property type="component" value="Unassembled WGS sequence"/>
</dbReference>
<evidence type="ECO:0000313" key="6">
    <source>
        <dbReference type="Proteomes" id="UP000646365"/>
    </source>
</evidence>
<evidence type="ECO:0000256" key="3">
    <source>
        <dbReference type="ARBA" id="ARBA00022801"/>
    </source>
</evidence>
<keyword evidence="6" id="KW-1185">Reference proteome</keyword>
<name>A0A8J3E612_9PROT</name>
<dbReference type="GO" id="GO:0008745">
    <property type="term" value="F:N-acetylmuramoyl-L-alanine amidase activity"/>
    <property type="evidence" value="ECO:0007669"/>
    <property type="project" value="UniProtKB-EC"/>
</dbReference>
<dbReference type="EMBL" id="BMJQ01000009">
    <property type="protein sequence ID" value="GGF25922.1"/>
    <property type="molecule type" value="Genomic_DNA"/>
</dbReference>
<dbReference type="Gene3D" id="3.40.630.40">
    <property type="entry name" value="Zn-dependent exopeptidases"/>
    <property type="match status" value="1"/>
</dbReference>
<dbReference type="AlphaFoldDB" id="A0A8J3E612"/>
<organism evidence="5 6">
    <name type="scientific">Aliidongia dinghuensis</name>
    <dbReference type="NCBI Taxonomy" id="1867774"/>
    <lineage>
        <taxon>Bacteria</taxon>
        <taxon>Pseudomonadati</taxon>
        <taxon>Pseudomonadota</taxon>
        <taxon>Alphaproteobacteria</taxon>
        <taxon>Rhodospirillales</taxon>
        <taxon>Dongiaceae</taxon>
        <taxon>Aliidongia</taxon>
    </lineage>
</organism>
<comment type="catalytic activity">
    <reaction evidence="1">
        <text>Hydrolyzes the link between N-acetylmuramoyl residues and L-amino acid residues in certain cell-wall glycopeptides.</text>
        <dbReference type="EC" id="3.5.1.28"/>
    </reaction>
</comment>